<sequence length="340" mass="38958">MQQHYWGFMVLRPTIPYVIGRSVINPKAFKESGFLSVLSSYPATVNGVELTAFGFPHSSQDTEMISCAETAIWAIMEYFSSKYPEYKPSPPSAIIQVTKDRSNVRQIPSEGLQIEQISFALREFGFATKIYSKMHFGKDAFRRLFSTYVESGLPLIATIDNNANIAHAMVVIGHTPTAEDQIDKLPVSIEADPRLNAIIQQKEIKLFDNDDIERQFVFVDDNMSPYQLQLFDSPAQHYNDRAWAACKVDHFIVPMYPKMYLDAVQAKEHIKTLLLKREYPIQKGTEIFIRVFMTSSRSYKDSLVRDTSFQPDIKEIILEILMPKFIWVGEISDKSDVKQN</sequence>
<evidence type="ECO:0000313" key="1">
    <source>
        <dbReference type="EMBL" id="TWV99911.1"/>
    </source>
</evidence>
<dbReference type="EMBL" id="VOHS01000012">
    <property type="protein sequence ID" value="TWV99911.1"/>
    <property type="molecule type" value="Genomic_DNA"/>
</dbReference>
<protein>
    <submittedName>
        <fullName evidence="1">Uncharacterized protein</fullName>
    </submittedName>
</protein>
<dbReference type="OrthoDB" id="933782at2"/>
<dbReference type="Proteomes" id="UP000318815">
    <property type="component" value="Unassembled WGS sequence"/>
</dbReference>
<name>A0A5C6LSM9_9BACT</name>
<gene>
    <name evidence="1" type="ORF">FEF09_14555</name>
</gene>
<dbReference type="AlphaFoldDB" id="A0A5C6LSM9"/>
<dbReference type="RefSeq" id="WP_146305792.1">
    <property type="nucleotide sequence ID" value="NZ_VOHS01000012.1"/>
</dbReference>
<reference evidence="1 2" key="1">
    <citation type="submission" date="2019-08" db="EMBL/GenBank/DDBJ databases">
        <title>Whole genome sequencing of chitin degrading bacteria Chitinophaga pinensis YS16.</title>
        <authorList>
            <person name="Singh R.P."/>
            <person name="Manchanda G."/>
            <person name="Maurya I.K."/>
            <person name="Joshi N.K."/>
            <person name="Srivastava A.K."/>
        </authorList>
    </citation>
    <scope>NUCLEOTIDE SEQUENCE [LARGE SCALE GENOMIC DNA]</scope>
    <source>
        <strain evidence="1 2">YS-16</strain>
    </source>
</reference>
<keyword evidence="2" id="KW-1185">Reference proteome</keyword>
<proteinExistence type="predicted"/>
<comment type="caution">
    <text evidence="1">The sequence shown here is derived from an EMBL/GenBank/DDBJ whole genome shotgun (WGS) entry which is preliminary data.</text>
</comment>
<evidence type="ECO:0000313" key="2">
    <source>
        <dbReference type="Proteomes" id="UP000318815"/>
    </source>
</evidence>
<dbReference type="Gene3D" id="3.90.70.10">
    <property type="entry name" value="Cysteine proteinases"/>
    <property type="match status" value="1"/>
</dbReference>
<organism evidence="1 2">
    <name type="scientific">Chitinophaga pinensis</name>
    <dbReference type="NCBI Taxonomy" id="79329"/>
    <lineage>
        <taxon>Bacteria</taxon>
        <taxon>Pseudomonadati</taxon>
        <taxon>Bacteroidota</taxon>
        <taxon>Chitinophagia</taxon>
        <taxon>Chitinophagales</taxon>
        <taxon>Chitinophagaceae</taxon>
        <taxon>Chitinophaga</taxon>
    </lineage>
</organism>
<accession>A0A5C6LSM9</accession>